<dbReference type="EMBL" id="KZ825827">
    <property type="protein sequence ID" value="PYH97243.1"/>
    <property type="molecule type" value="Genomic_DNA"/>
</dbReference>
<keyword evidence="1" id="KW-0378">Hydrolase</keyword>
<dbReference type="OrthoDB" id="4510417at2759"/>
<evidence type="ECO:0000313" key="2">
    <source>
        <dbReference type="EMBL" id="PYH97243.1"/>
    </source>
</evidence>
<sequence length="110" mass="12632">WYIYKYKSKLKGGENCLKDYPNNIKGCFGLIILDEAHNLRNKTSGISQTVCDFIRYSRLLLKRRSIPEVIGPAAVKKTLTISSGTYYTNLILSKVFLEKHIIYADLDKKI</sequence>
<evidence type="ECO:0000256" key="1">
    <source>
        <dbReference type="ARBA" id="ARBA00022801"/>
    </source>
</evidence>
<evidence type="ECO:0008006" key="4">
    <source>
        <dbReference type="Google" id="ProtNLM"/>
    </source>
</evidence>
<feature type="non-terminal residue" evidence="2">
    <location>
        <position position="1"/>
    </location>
</feature>
<dbReference type="PROSITE" id="PS00690">
    <property type="entry name" value="DEAH_ATP_HELICASE"/>
    <property type="match status" value="1"/>
</dbReference>
<dbReference type="InterPro" id="IPR002464">
    <property type="entry name" value="DNA/RNA_helicase_DEAH_CS"/>
</dbReference>
<dbReference type="AlphaFoldDB" id="A0A319E0I7"/>
<protein>
    <recommendedName>
        <fullName evidence="4">SNF2 N-terminal domain-containing protein</fullName>
    </recommendedName>
</protein>
<dbReference type="VEuPathDB" id="FungiDB:BO71DRAFT_396378"/>
<proteinExistence type="predicted"/>
<dbReference type="GO" id="GO:0016787">
    <property type="term" value="F:hydrolase activity"/>
    <property type="evidence" value="ECO:0007669"/>
    <property type="project" value="UniProtKB-KW"/>
</dbReference>
<evidence type="ECO:0000313" key="3">
    <source>
        <dbReference type="Proteomes" id="UP000247810"/>
    </source>
</evidence>
<dbReference type="Proteomes" id="UP000247810">
    <property type="component" value="Unassembled WGS sequence"/>
</dbReference>
<dbReference type="Gene3D" id="3.40.50.10810">
    <property type="entry name" value="Tandem AAA-ATPase domain"/>
    <property type="match status" value="1"/>
</dbReference>
<keyword evidence="3" id="KW-1185">Reference proteome</keyword>
<organism evidence="2 3">
    <name type="scientific">Aspergillus ellipticus CBS 707.79</name>
    <dbReference type="NCBI Taxonomy" id="1448320"/>
    <lineage>
        <taxon>Eukaryota</taxon>
        <taxon>Fungi</taxon>
        <taxon>Dikarya</taxon>
        <taxon>Ascomycota</taxon>
        <taxon>Pezizomycotina</taxon>
        <taxon>Eurotiomycetes</taxon>
        <taxon>Eurotiomycetidae</taxon>
        <taxon>Eurotiales</taxon>
        <taxon>Aspergillaceae</taxon>
        <taxon>Aspergillus</taxon>
        <taxon>Aspergillus subgen. Circumdati</taxon>
    </lineage>
</organism>
<gene>
    <name evidence="2" type="ORF">BO71DRAFT_396378</name>
</gene>
<accession>A0A319E0I7</accession>
<name>A0A319E0I7_9EURO</name>
<dbReference type="InterPro" id="IPR038718">
    <property type="entry name" value="SNF2-like_sf"/>
</dbReference>
<reference evidence="2 3" key="1">
    <citation type="submission" date="2018-02" db="EMBL/GenBank/DDBJ databases">
        <title>The genomes of Aspergillus section Nigri reveals drivers in fungal speciation.</title>
        <authorList>
            <consortium name="DOE Joint Genome Institute"/>
            <person name="Vesth T.C."/>
            <person name="Nybo J."/>
            <person name="Theobald S."/>
            <person name="Brandl J."/>
            <person name="Frisvad J.C."/>
            <person name="Nielsen K.F."/>
            <person name="Lyhne E.K."/>
            <person name="Kogle M.E."/>
            <person name="Kuo A."/>
            <person name="Riley R."/>
            <person name="Clum A."/>
            <person name="Nolan M."/>
            <person name="Lipzen A."/>
            <person name="Salamov A."/>
            <person name="Henrissat B."/>
            <person name="Wiebenga A."/>
            <person name="De vries R.P."/>
            <person name="Grigoriev I.V."/>
            <person name="Mortensen U.H."/>
            <person name="Andersen M.R."/>
            <person name="Baker S.E."/>
        </authorList>
    </citation>
    <scope>NUCLEOTIDE SEQUENCE [LARGE SCALE GENOMIC DNA]</scope>
    <source>
        <strain evidence="2 3">CBS 707.79</strain>
    </source>
</reference>